<dbReference type="PROSITE" id="PS51459">
    <property type="entry name" value="FIDO"/>
    <property type="match status" value="1"/>
</dbReference>
<keyword evidence="5" id="KW-1185">Reference proteome</keyword>
<dbReference type="GO" id="GO:0005524">
    <property type="term" value="F:ATP binding"/>
    <property type="evidence" value="ECO:0007669"/>
    <property type="project" value="UniProtKB-KW"/>
</dbReference>
<feature type="active site" evidence="1">
    <location>
        <position position="184"/>
    </location>
</feature>
<evidence type="ECO:0000313" key="5">
    <source>
        <dbReference type="Proteomes" id="UP000199477"/>
    </source>
</evidence>
<dbReference type="PANTHER" id="PTHR13504:SF38">
    <property type="entry name" value="FIDO DOMAIN-CONTAINING PROTEIN"/>
    <property type="match status" value="1"/>
</dbReference>
<dbReference type="Gene3D" id="1.10.3290.10">
    <property type="entry name" value="Fido-like domain"/>
    <property type="match status" value="1"/>
</dbReference>
<dbReference type="STRING" id="500610.SAMN02799615_03296"/>
<evidence type="ECO:0000259" key="3">
    <source>
        <dbReference type="PROSITE" id="PS51459"/>
    </source>
</evidence>
<keyword evidence="2" id="KW-0547">Nucleotide-binding</keyword>
<evidence type="ECO:0000313" key="4">
    <source>
        <dbReference type="EMBL" id="SFF37397.1"/>
    </source>
</evidence>
<dbReference type="InterPro" id="IPR040198">
    <property type="entry name" value="Fido_containing"/>
</dbReference>
<dbReference type="Pfam" id="PF02661">
    <property type="entry name" value="Fic"/>
    <property type="match status" value="1"/>
</dbReference>
<accession>A0A1I2I8F0</accession>
<dbReference type="RefSeq" id="WP_026635178.1">
    <property type="nucleotide sequence ID" value="NZ_FONH01000015.1"/>
</dbReference>
<protein>
    <submittedName>
        <fullName evidence="4">Fic/DOC family protein</fullName>
    </submittedName>
</protein>
<evidence type="ECO:0000256" key="1">
    <source>
        <dbReference type="PIRSR" id="PIRSR640198-1"/>
    </source>
</evidence>
<name>A0A1I2I8F0_9GAMM</name>
<keyword evidence="2" id="KW-0067">ATP-binding</keyword>
<dbReference type="AlphaFoldDB" id="A0A1I2I8F0"/>
<dbReference type="InterPro" id="IPR036597">
    <property type="entry name" value="Fido-like_dom_sf"/>
</dbReference>
<dbReference type="InterPro" id="IPR003812">
    <property type="entry name" value="Fido"/>
</dbReference>
<reference evidence="5" key="1">
    <citation type="submission" date="2016-10" db="EMBL/GenBank/DDBJ databases">
        <authorList>
            <person name="Varghese N."/>
            <person name="Submissions S."/>
        </authorList>
    </citation>
    <scope>NUCLEOTIDE SEQUENCE [LARGE SCALE GENOMIC DNA]</scope>
    <source>
        <strain evidence="5">UNC178MFTsu3.1</strain>
    </source>
</reference>
<dbReference type="EMBL" id="FONH01000015">
    <property type="protein sequence ID" value="SFF37397.1"/>
    <property type="molecule type" value="Genomic_DNA"/>
</dbReference>
<sequence length="255" mass="28689">MRQMKLMELPSSGGEVDSYRTVGESIRRSFSHASPEAMQKVMAWLHGQPIRLQYLGCFEQSELEHDLSDYMSPHATEVFEDGRTVFEYDTLLGLPDVQSMTRLSFADFCKFLLDLQAMMVGGEGGFRSGDIATAADRTGASVRYPEPRAIGAGLRSIHEFWNSHVHSEPALAGVMAMAALLNLHPFMDGNGRVARVIFNWTLNGGRQDRVYLPLHEIAALSRCGYLIRLRQAQYHANWAPLLNFISMCGRRLFEE</sequence>
<dbReference type="SUPFAM" id="SSF140931">
    <property type="entry name" value="Fic-like"/>
    <property type="match status" value="1"/>
</dbReference>
<feature type="binding site" evidence="2">
    <location>
        <begin position="188"/>
        <end position="195"/>
    </location>
    <ligand>
        <name>ATP</name>
        <dbReference type="ChEBI" id="CHEBI:30616"/>
    </ligand>
</feature>
<proteinExistence type="predicted"/>
<feature type="domain" description="Fido" evidence="3">
    <location>
        <begin position="103"/>
        <end position="247"/>
    </location>
</feature>
<evidence type="ECO:0000256" key="2">
    <source>
        <dbReference type="PIRSR" id="PIRSR640198-2"/>
    </source>
</evidence>
<dbReference type="Proteomes" id="UP000199477">
    <property type="component" value="Unassembled WGS sequence"/>
</dbReference>
<organism evidence="4 5">
    <name type="scientific">Dyella marensis</name>
    <dbReference type="NCBI Taxonomy" id="500610"/>
    <lineage>
        <taxon>Bacteria</taxon>
        <taxon>Pseudomonadati</taxon>
        <taxon>Pseudomonadota</taxon>
        <taxon>Gammaproteobacteria</taxon>
        <taxon>Lysobacterales</taxon>
        <taxon>Rhodanobacteraceae</taxon>
        <taxon>Dyella</taxon>
    </lineage>
</organism>
<dbReference type="PANTHER" id="PTHR13504">
    <property type="entry name" value="FIDO DOMAIN-CONTAINING PROTEIN DDB_G0283145"/>
    <property type="match status" value="1"/>
</dbReference>
<gene>
    <name evidence="4" type="ORF">SAMN02799615_03296</name>
</gene>